<protein>
    <submittedName>
        <fullName evidence="2">Allose kinase</fullName>
    </submittedName>
</protein>
<dbReference type="PANTHER" id="PTHR18964">
    <property type="entry name" value="ROK (REPRESSOR, ORF, KINASE) FAMILY"/>
    <property type="match status" value="1"/>
</dbReference>
<dbReference type="InterPro" id="IPR043129">
    <property type="entry name" value="ATPase_NBD"/>
</dbReference>
<sequence length="319" mass="34535">MNDKQPVVVGVDMGATHIRICILSLKNEVLVTSREKTDNVILAGLVDGIANFIHTYVGARSPISAIVMGLPALVGKDKKTVISTPNLPCHKNDIEGLAERLENVLRCPVLFERDVNLQLFYDVNEFNLVNKLVLGCYLGTGFGFSIWMNGMPFTGAHGVAGELGHIPYGNNSRHCGCGNAGCLETICSGVALRRWYEKESREYALSDLFIHAQDDDDIIQFIDDGAKAIATGINLFDPDAVVLGGGVIDMTAFPLDMLIQHIQRYIRKPLPFETVRFLKASSSAFNGAIGAARLGLKDIPVISQVAGALVAPSHPNHLP</sequence>
<evidence type="ECO:0000313" key="4">
    <source>
        <dbReference type="Proteomes" id="UP000233778"/>
    </source>
</evidence>
<reference evidence="1 4" key="3">
    <citation type="submission" date="2017-11" db="EMBL/GenBank/DDBJ databases">
        <title>Complete genome sequence of Serratia sp. ATCC 39006 LacA.</title>
        <authorList>
            <person name="Hampton H.G."/>
            <person name="Jackson S.A."/>
            <person name="Jauregui R."/>
            <person name="Poulter G.T.M."/>
            <person name="Salmond G.P.C."/>
            <person name="Fineran P.C."/>
        </authorList>
    </citation>
    <scope>NUCLEOTIDE SEQUENCE [LARGE SCALE GENOMIC DNA]</scope>
    <source>
        <strain evidence="1 4">ATCC 39006</strain>
    </source>
</reference>
<dbReference type="OrthoDB" id="9810372at2"/>
<dbReference type="CDD" id="cd24070">
    <property type="entry name" value="ASKHA_NBD_ROK_AlsK"/>
    <property type="match status" value="1"/>
</dbReference>
<dbReference type="GO" id="GO:0004396">
    <property type="term" value="F:hexokinase activity"/>
    <property type="evidence" value="ECO:0007669"/>
    <property type="project" value="TreeGrafter"/>
</dbReference>
<dbReference type="KEGG" id="sera:Ser39006_010755"/>
<dbReference type="AlphaFoldDB" id="A0A2I5T6M6"/>
<dbReference type="EMBL" id="CP025085">
    <property type="protein sequence ID" value="AUH00241.1"/>
    <property type="molecule type" value="Genomic_DNA"/>
</dbReference>
<reference evidence="2" key="4">
    <citation type="submission" date="2017-11" db="EMBL/GenBank/DDBJ databases">
        <title>Complete genome sequence of Serratia sp. ATCC 39006.</title>
        <authorList>
            <person name="Hampton H.G."/>
            <person name="Jackson S.A."/>
            <person name="Jauregui R."/>
            <person name="Poulter G.T.M."/>
            <person name="Salmond G.P.C."/>
            <person name="Fineran P.C."/>
        </authorList>
    </citation>
    <scope>NUCLEOTIDE SEQUENCE</scope>
    <source>
        <strain evidence="2">ATCC 39006</strain>
    </source>
</reference>
<dbReference type="Pfam" id="PF00480">
    <property type="entry name" value="ROK"/>
    <property type="match status" value="1"/>
</dbReference>
<dbReference type="EMBL" id="CP025084">
    <property type="protein sequence ID" value="AUH04561.1"/>
    <property type="molecule type" value="Genomic_DNA"/>
</dbReference>
<dbReference type="KEGG" id="serq:CWC46_10750"/>
<dbReference type="RefSeq" id="WP_021016582.1">
    <property type="nucleotide sequence ID" value="NZ_CP025084.1"/>
</dbReference>
<keyword evidence="2" id="KW-0418">Kinase</keyword>
<keyword evidence="2" id="KW-0808">Transferase</keyword>
<dbReference type="Gene3D" id="3.30.420.40">
    <property type="match status" value="2"/>
</dbReference>
<evidence type="ECO:0000313" key="3">
    <source>
        <dbReference type="Proteomes" id="UP000017700"/>
    </source>
</evidence>
<accession>A0A2I5T6M6</accession>
<dbReference type="NCBIfam" id="NF007251">
    <property type="entry name" value="PRK09698.1"/>
    <property type="match status" value="1"/>
</dbReference>
<dbReference type="Proteomes" id="UP000233778">
    <property type="component" value="Chromosome"/>
</dbReference>
<dbReference type="SUPFAM" id="SSF53067">
    <property type="entry name" value="Actin-like ATPase domain"/>
    <property type="match status" value="1"/>
</dbReference>
<gene>
    <name evidence="1" type="ORF">CWC46_10750</name>
    <name evidence="2" type="ORF">Ser39006_010755</name>
</gene>
<proteinExistence type="predicted"/>
<evidence type="ECO:0000313" key="2">
    <source>
        <dbReference type="EMBL" id="AUH04561.1"/>
    </source>
</evidence>
<organism evidence="2 3">
    <name type="scientific">Serratia sp. (strain ATCC 39006)</name>
    <name type="common">Prodigiosinella confusarubida</name>
    <dbReference type="NCBI Taxonomy" id="104623"/>
    <lineage>
        <taxon>Bacteria</taxon>
        <taxon>Pseudomonadati</taxon>
        <taxon>Pseudomonadota</taxon>
        <taxon>Gammaproteobacteria</taxon>
        <taxon>Enterobacterales</taxon>
        <taxon>Pectobacteriaceae</taxon>
        <taxon>Prodigiosinella</taxon>
    </lineage>
</organism>
<dbReference type="STRING" id="104623.Ser39006_03320"/>
<keyword evidence="3" id="KW-1185">Reference proteome</keyword>
<name>A0A2I5T6M6_SERS3</name>
<dbReference type="InterPro" id="IPR000600">
    <property type="entry name" value="ROK"/>
</dbReference>
<dbReference type="PANTHER" id="PTHR18964:SF174">
    <property type="entry name" value="D-ALLOSE KINASE-RELATED"/>
    <property type="match status" value="1"/>
</dbReference>
<dbReference type="Proteomes" id="UP000017700">
    <property type="component" value="Chromosome"/>
</dbReference>
<reference evidence="2" key="2">
    <citation type="submission" date="2013-09" db="EMBL/GenBank/DDBJ databases">
        <authorList>
            <person name="Wang G."/>
            <person name="Yang Y."/>
            <person name="Su Y."/>
        </authorList>
    </citation>
    <scope>NUCLEOTIDE SEQUENCE</scope>
    <source>
        <strain evidence="2">ATCC 39006</strain>
    </source>
</reference>
<reference evidence="2 3" key="1">
    <citation type="journal article" date="2013" name="Genome Announc.">
        <title>Draft genome sequence of Serratia sp. strain ATCC 39006, a model bacterium for analysis of the biosynthesis and regulation of prodigiosin, a carbapenem, and gas vesicles.</title>
        <authorList>
            <person name="Fineran P.C."/>
            <person name="Iglesias Cans M.C."/>
            <person name="Ramsay J.P."/>
            <person name="Wilf N.M."/>
            <person name="Cossyleon D."/>
            <person name="McNeil M.B."/>
            <person name="Williamson N.R."/>
            <person name="Monson R.E."/>
            <person name="Becher S.A."/>
            <person name="Stanton J.A."/>
            <person name="Brugger K."/>
            <person name="Brown S.D."/>
            <person name="Salmond G.P."/>
        </authorList>
    </citation>
    <scope>NUCLEOTIDE SEQUENCE [LARGE SCALE GENOMIC DNA]</scope>
    <source>
        <strain evidence="2">ATCC 39006</strain>
        <strain evidence="3">ATCC 39006 / SC 11482</strain>
    </source>
</reference>
<evidence type="ECO:0000313" key="1">
    <source>
        <dbReference type="EMBL" id="AUH00241.1"/>
    </source>
</evidence>